<dbReference type="PROSITE" id="PS50810">
    <property type="entry name" value="FRATAXIN_2"/>
    <property type="match status" value="1"/>
</dbReference>
<sequence length="156" mass="17961">MCQSKYISVLNKKRIQCTFAFSYCKTRQGNLGSLKSISSSVEYEQVSEETLQSLGDRFEEILEDSDLIDWDVTYSNDVLTISLNNHGVYVINKQSPNKQIWLSSPFSGPKRYDFKDGVWIYKHEGISLHQLLSDEISQVLHKDVNFTTCSYADKKE</sequence>
<comment type="similarity">
    <text evidence="2">Belongs to the frataxin family.</text>
</comment>
<keyword evidence="10" id="KW-0406">Ion transport</keyword>
<keyword evidence="9" id="KW-0408">Iron</keyword>
<organism evidence="13 14">
    <name type="scientific">Argiope bruennichi</name>
    <name type="common">Wasp spider</name>
    <name type="synonym">Aranea bruennichi</name>
    <dbReference type="NCBI Taxonomy" id="94029"/>
    <lineage>
        <taxon>Eukaryota</taxon>
        <taxon>Metazoa</taxon>
        <taxon>Ecdysozoa</taxon>
        <taxon>Arthropoda</taxon>
        <taxon>Chelicerata</taxon>
        <taxon>Arachnida</taxon>
        <taxon>Araneae</taxon>
        <taxon>Araneomorphae</taxon>
        <taxon>Entelegynae</taxon>
        <taxon>Araneoidea</taxon>
        <taxon>Araneidae</taxon>
        <taxon>Argiope</taxon>
    </lineage>
</organism>
<dbReference type="NCBIfam" id="TIGR03422">
    <property type="entry name" value="mito_frataxin"/>
    <property type="match status" value="1"/>
</dbReference>
<evidence type="ECO:0000256" key="1">
    <source>
        <dbReference type="ARBA" id="ARBA00004173"/>
    </source>
</evidence>
<dbReference type="SMART" id="SM01219">
    <property type="entry name" value="Frataxin_Cyay"/>
    <property type="match status" value="1"/>
</dbReference>
<comment type="caution">
    <text evidence="13">The sequence shown here is derived from an EMBL/GenBank/DDBJ whole genome shotgun (WGS) entry which is preliminary data.</text>
</comment>
<dbReference type="GO" id="GO:0008199">
    <property type="term" value="F:ferric iron binding"/>
    <property type="evidence" value="ECO:0007669"/>
    <property type="project" value="InterPro"/>
</dbReference>
<keyword evidence="7" id="KW-0809">Transit peptide</keyword>
<evidence type="ECO:0000256" key="12">
    <source>
        <dbReference type="ARBA" id="ARBA00047990"/>
    </source>
</evidence>
<evidence type="ECO:0000256" key="8">
    <source>
        <dbReference type="ARBA" id="ARBA00023002"/>
    </source>
</evidence>
<evidence type="ECO:0000313" key="13">
    <source>
        <dbReference type="EMBL" id="KAF8791909.1"/>
    </source>
</evidence>
<keyword evidence="8" id="KW-0560">Oxidoreductase</keyword>
<dbReference type="PANTHER" id="PTHR16821:SF2">
    <property type="entry name" value="FRATAXIN, MITOCHONDRIAL"/>
    <property type="match status" value="1"/>
</dbReference>
<accession>A0A8T0FQK4</accession>
<dbReference type="GO" id="GO:0008198">
    <property type="term" value="F:ferrous iron binding"/>
    <property type="evidence" value="ECO:0007669"/>
    <property type="project" value="TreeGrafter"/>
</dbReference>
<dbReference type="AlphaFoldDB" id="A0A8T0FQK4"/>
<dbReference type="InterPro" id="IPR036524">
    <property type="entry name" value="Frataxin/CyaY_sf"/>
</dbReference>
<comment type="catalytic activity">
    <reaction evidence="12">
        <text>4 Fe(2+) + O2 + 4 H(+) = 4 Fe(3+) + 2 H2O</text>
        <dbReference type="Rhea" id="RHEA:11148"/>
        <dbReference type="ChEBI" id="CHEBI:15377"/>
        <dbReference type="ChEBI" id="CHEBI:15378"/>
        <dbReference type="ChEBI" id="CHEBI:15379"/>
        <dbReference type="ChEBI" id="CHEBI:29033"/>
        <dbReference type="ChEBI" id="CHEBI:29034"/>
        <dbReference type="EC" id="1.16.3.1"/>
    </reaction>
</comment>
<dbReference type="NCBIfam" id="TIGR03421">
    <property type="entry name" value="FeS_CyaY"/>
    <property type="match status" value="1"/>
</dbReference>
<evidence type="ECO:0000256" key="10">
    <source>
        <dbReference type="ARBA" id="ARBA00023065"/>
    </source>
</evidence>
<dbReference type="SUPFAM" id="SSF55387">
    <property type="entry name" value="Frataxin/Nqo15-like"/>
    <property type="match status" value="1"/>
</dbReference>
<dbReference type="Proteomes" id="UP000807504">
    <property type="component" value="Unassembled WGS sequence"/>
</dbReference>
<gene>
    <name evidence="13" type="ORF">HNY73_003575</name>
</gene>
<dbReference type="InterPro" id="IPR017789">
    <property type="entry name" value="Frataxin"/>
</dbReference>
<dbReference type="GO" id="GO:0034986">
    <property type="term" value="F:iron chaperone activity"/>
    <property type="evidence" value="ECO:0007669"/>
    <property type="project" value="TreeGrafter"/>
</dbReference>
<protein>
    <recommendedName>
        <fullName evidence="3">ferroxidase</fullName>
        <ecNumber evidence="3">1.16.3.1</ecNumber>
    </recommendedName>
</protein>
<keyword evidence="11" id="KW-0496">Mitochondrion</keyword>
<comment type="subcellular location">
    <subcellularLocation>
        <location evidence="1">Mitochondrion</location>
    </subcellularLocation>
</comment>
<dbReference type="PRINTS" id="PR00904">
    <property type="entry name" value="FRATAXIN"/>
</dbReference>
<dbReference type="GO" id="GO:0004322">
    <property type="term" value="F:ferroxidase activity"/>
    <property type="evidence" value="ECO:0007669"/>
    <property type="project" value="UniProtKB-EC"/>
</dbReference>
<dbReference type="GO" id="GO:0005739">
    <property type="term" value="C:mitochondrion"/>
    <property type="evidence" value="ECO:0007669"/>
    <property type="project" value="UniProtKB-SubCell"/>
</dbReference>
<dbReference type="InterPro" id="IPR002908">
    <property type="entry name" value="Frataxin/CyaY"/>
</dbReference>
<evidence type="ECO:0000256" key="11">
    <source>
        <dbReference type="ARBA" id="ARBA00023128"/>
    </source>
</evidence>
<evidence type="ECO:0000256" key="6">
    <source>
        <dbReference type="ARBA" id="ARBA00022496"/>
    </source>
</evidence>
<dbReference type="GO" id="GO:0051537">
    <property type="term" value="F:2 iron, 2 sulfur cluster binding"/>
    <property type="evidence" value="ECO:0007669"/>
    <property type="project" value="TreeGrafter"/>
</dbReference>
<keyword evidence="14" id="KW-1185">Reference proteome</keyword>
<name>A0A8T0FQK4_ARGBR</name>
<dbReference type="EC" id="1.16.3.1" evidence="3"/>
<keyword evidence="5" id="KW-0813">Transport</keyword>
<dbReference type="Gene3D" id="3.30.920.10">
    <property type="entry name" value="Frataxin/CyaY"/>
    <property type="match status" value="1"/>
</dbReference>
<evidence type="ECO:0000256" key="4">
    <source>
        <dbReference type="ARBA" id="ARBA00022434"/>
    </source>
</evidence>
<evidence type="ECO:0000256" key="9">
    <source>
        <dbReference type="ARBA" id="ARBA00023004"/>
    </source>
</evidence>
<evidence type="ECO:0000256" key="3">
    <source>
        <dbReference type="ARBA" id="ARBA00013107"/>
    </source>
</evidence>
<evidence type="ECO:0000256" key="2">
    <source>
        <dbReference type="ARBA" id="ARBA00008183"/>
    </source>
</evidence>
<dbReference type="CDD" id="cd00503">
    <property type="entry name" value="Frataxin"/>
    <property type="match status" value="1"/>
</dbReference>
<dbReference type="GO" id="GO:0006826">
    <property type="term" value="P:iron ion transport"/>
    <property type="evidence" value="ECO:0007669"/>
    <property type="project" value="UniProtKB-KW"/>
</dbReference>
<dbReference type="PROSITE" id="PS01344">
    <property type="entry name" value="FRATAXIN_1"/>
    <property type="match status" value="1"/>
</dbReference>
<keyword evidence="4" id="KW-0409">Iron storage</keyword>
<dbReference type="GO" id="GO:0006879">
    <property type="term" value="P:intracellular iron ion homeostasis"/>
    <property type="evidence" value="ECO:0007669"/>
    <property type="project" value="UniProtKB-KW"/>
</dbReference>
<dbReference type="PANTHER" id="PTHR16821">
    <property type="entry name" value="FRATAXIN"/>
    <property type="match status" value="1"/>
</dbReference>
<evidence type="ECO:0000256" key="5">
    <source>
        <dbReference type="ARBA" id="ARBA00022448"/>
    </source>
</evidence>
<dbReference type="GO" id="GO:0016226">
    <property type="term" value="P:iron-sulfur cluster assembly"/>
    <property type="evidence" value="ECO:0007669"/>
    <property type="project" value="InterPro"/>
</dbReference>
<proteinExistence type="inferred from homology"/>
<keyword evidence="6" id="KW-0410">Iron transport</keyword>
<dbReference type="Pfam" id="PF01491">
    <property type="entry name" value="Frataxin_Cyay"/>
    <property type="match status" value="1"/>
</dbReference>
<evidence type="ECO:0000313" key="14">
    <source>
        <dbReference type="Proteomes" id="UP000807504"/>
    </source>
</evidence>
<reference evidence="13" key="1">
    <citation type="journal article" date="2020" name="bioRxiv">
        <title>Chromosome-level reference genome of the European wasp spider Argiope bruennichi: a resource for studies on range expansion and evolutionary adaptation.</title>
        <authorList>
            <person name="Sheffer M.M."/>
            <person name="Hoppe A."/>
            <person name="Krehenwinkel H."/>
            <person name="Uhl G."/>
            <person name="Kuss A.W."/>
            <person name="Jensen L."/>
            <person name="Jensen C."/>
            <person name="Gillespie R.G."/>
            <person name="Hoff K.J."/>
            <person name="Prost S."/>
        </authorList>
    </citation>
    <scope>NUCLEOTIDE SEQUENCE</scope>
</reference>
<dbReference type="InterPro" id="IPR020895">
    <property type="entry name" value="Frataxin_CS"/>
</dbReference>
<dbReference type="EMBL" id="JABXBU010000003">
    <property type="protein sequence ID" value="KAF8791909.1"/>
    <property type="molecule type" value="Genomic_DNA"/>
</dbReference>
<evidence type="ECO:0000256" key="7">
    <source>
        <dbReference type="ARBA" id="ARBA00022946"/>
    </source>
</evidence>
<reference evidence="13" key="2">
    <citation type="submission" date="2020-06" db="EMBL/GenBank/DDBJ databases">
        <authorList>
            <person name="Sheffer M."/>
        </authorList>
    </citation>
    <scope>NUCLEOTIDE SEQUENCE</scope>
</reference>